<dbReference type="EMBL" id="JAGYWB010000018">
    <property type="protein sequence ID" value="KAI0491540.1"/>
    <property type="molecule type" value="Genomic_DNA"/>
</dbReference>
<evidence type="ECO:0000259" key="12">
    <source>
        <dbReference type="PROSITE" id="PS00434"/>
    </source>
</evidence>
<feature type="coiled-coil region" evidence="10">
    <location>
        <begin position="120"/>
        <end position="168"/>
    </location>
</feature>
<dbReference type="PANTHER" id="PTHR10015:SF445">
    <property type="entry name" value="HEAT STRESS TRANSCRIPTION FACTOR A-4B-LIKE"/>
    <property type="match status" value="1"/>
</dbReference>
<gene>
    <name evidence="13" type="ORF">KFK09_025800</name>
</gene>
<dbReference type="InterPro" id="IPR036388">
    <property type="entry name" value="WH-like_DNA-bd_sf"/>
</dbReference>
<evidence type="ECO:0000256" key="2">
    <source>
        <dbReference type="ARBA" id="ARBA00011233"/>
    </source>
</evidence>
<dbReference type="GO" id="GO:0003700">
    <property type="term" value="F:DNA-binding transcription factor activity"/>
    <property type="evidence" value="ECO:0007669"/>
    <property type="project" value="InterPro"/>
</dbReference>
<evidence type="ECO:0000256" key="8">
    <source>
        <dbReference type="ARBA" id="ARBA00023242"/>
    </source>
</evidence>
<dbReference type="GO" id="GO:0000978">
    <property type="term" value="F:RNA polymerase II cis-regulatory region sequence-specific DNA binding"/>
    <property type="evidence" value="ECO:0007669"/>
    <property type="project" value="TreeGrafter"/>
</dbReference>
<reference evidence="13" key="1">
    <citation type="journal article" date="2022" name="Front. Genet.">
        <title>Chromosome-Scale Assembly of the Dendrobium nobile Genome Provides Insights Into the Molecular Mechanism of the Biosynthesis of the Medicinal Active Ingredient of Dendrobium.</title>
        <authorList>
            <person name="Xu Q."/>
            <person name="Niu S.-C."/>
            <person name="Li K.-L."/>
            <person name="Zheng P.-J."/>
            <person name="Zhang X.-J."/>
            <person name="Jia Y."/>
            <person name="Liu Y."/>
            <person name="Niu Y.-X."/>
            <person name="Yu L.-H."/>
            <person name="Chen D.-F."/>
            <person name="Zhang G.-Q."/>
        </authorList>
    </citation>
    <scope>NUCLEOTIDE SEQUENCE</scope>
    <source>
        <tissue evidence="13">Leaf</tissue>
    </source>
</reference>
<dbReference type="AlphaFoldDB" id="A0A8T3A5N3"/>
<keyword evidence="5" id="KW-0346">Stress response</keyword>
<sequence>MEGSHGGSSSPAPFLNKTYDMLDDPSTNSIVSWSTSGCSFIVWNPLDFARDLLPTYFKHNNFSSFIRQLNTYGFRKIDPERWEFANDEFIRGQKHLLKNIHRRKPVHSHSTPPLGTNFSMPLAESERQELKDEIGRLEHDKDTLIVELQKHTQNQQGMDLQMKDLEERLQVMVFRQRNIVSFLDQVIQRPGFLSTLIQQSDLHTKKRRLPKHDYLMDEKNISFFGLTRERFDGSFTSLLDIEPFEKMESSLNSLETFFQEVGQASGEDAFFEERLPCLTSAVAATDMHASSGETDIDRHSGPSSSCPEDINLYPDSPSQAQSPVIPVADFHSLQTGMKGMLSDIDMNAEPAAHLRDQGIEIPATTMASGVNDTFWEQFLTENPCYSDAQESQSEKSDVDDGRRAEEAMKEQGSACWNRKSVDNLTERMGHLSSTERTDS</sequence>
<evidence type="ECO:0000256" key="9">
    <source>
        <dbReference type="RuleBase" id="RU004020"/>
    </source>
</evidence>
<feature type="compositionally biased region" description="Basic and acidic residues" evidence="11">
    <location>
        <begin position="392"/>
        <end position="409"/>
    </location>
</feature>
<keyword evidence="8" id="KW-0539">Nucleus</keyword>
<dbReference type="Gene3D" id="1.10.10.10">
    <property type="entry name" value="Winged helix-like DNA-binding domain superfamily/Winged helix DNA-binding domain"/>
    <property type="match status" value="1"/>
</dbReference>
<comment type="similarity">
    <text evidence="9">Belongs to the HSF family.</text>
</comment>
<dbReference type="GO" id="GO:0005634">
    <property type="term" value="C:nucleus"/>
    <property type="evidence" value="ECO:0007669"/>
    <property type="project" value="UniProtKB-SubCell"/>
</dbReference>
<dbReference type="PROSITE" id="PS00434">
    <property type="entry name" value="HSF_DOMAIN"/>
    <property type="match status" value="1"/>
</dbReference>
<dbReference type="SUPFAM" id="SSF46785">
    <property type="entry name" value="Winged helix' DNA-binding domain"/>
    <property type="match status" value="1"/>
</dbReference>
<proteinExistence type="inferred from homology"/>
<evidence type="ECO:0000256" key="11">
    <source>
        <dbReference type="SAM" id="MobiDB-lite"/>
    </source>
</evidence>
<dbReference type="Pfam" id="PF00447">
    <property type="entry name" value="HSF_DNA-bind"/>
    <property type="match status" value="1"/>
</dbReference>
<dbReference type="OrthoDB" id="60033at2759"/>
<keyword evidence="7" id="KW-0804">Transcription</keyword>
<comment type="caution">
    <text evidence="13">The sequence shown here is derived from an EMBL/GenBank/DDBJ whole genome shotgun (WGS) entry which is preliminary data.</text>
</comment>
<keyword evidence="3" id="KW-0597">Phosphoprotein</keyword>
<keyword evidence="6" id="KW-0238">DNA-binding</keyword>
<evidence type="ECO:0000256" key="4">
    <source>
        <dbReference type="ARBA" id="ARBA00023015"/>
    </source>
</evidence>
<comment type="subunit">
    <text evidence="2">Homotrimer.</text>
</comment>
<accession>A0A8T3A5N3</accession>
<dbReference type="InterPro" id="IPR036390">
    <property type="entry name" value="WH_DNA-bd_sf"/>
</dbReference>
<dbReference type="PANTHER" id="PTHR10015">
    <property type="entry name" value="HEAT SHOCK TRANSCRIPTION FACTOR"/>
    <property type="match status" value="1"/>
</dbReference>
<evidence type="ECO:0000256" key="5">
    <source>
        <dbReference type="ARBA" id="ARBA00023016"/>
    </source>
</evidence>
<evidence type="ECO:0000256" key="6">
    <source>
        <dbReference type="ARBA" id="ARBA00023125"/>
    </source>
</evidence>
<dbReference type="FunFam" id="1.10.10.10:FF:000057">
    <property type="entry name" value="Heat shock transcription factor 1"/>
    <property type="match status" value="1"/>
</dbReference>
<feature type="domain" description="HSF-type DNA-binding" evidence="12">
    <location>
        <begin position="53"/>
        <end position="77"/>
    </location>
</feature>
<dbReference type="GO" id="GO:0006357">
    <property type="term" value="P:regulation of transcription by RNA polymerase II"/>
    <property type="evidence" value="ECO:0007669"/>
    <property type="project" value="TreeGrafter"/>
</dbReference>
<dbReference type="GO" id="GO:0034605">
    <property type="term" value="P:cellular response to heat"/>
    <property type="evidence" value="ECO:0007669"/>
    <property type="project" value="TreeGrafter"/>
</dbReference>
<keyword evidence="10" id="KW-0175">Coiled coil</keyword>
<feature type="compositionally biased region" description="Basic and acidic residues" evidence="11">
    <location>
        <begin position="419"/>
        <end position="439"/>
    </location>
</feature>
<keyword evidence="4" id="KW-0805">Transcription regulation</keyword>
<protein>
    <recommendedName>
        <fullName evidence="12">HSF-type DNA-binding domain-containing protein</fullName>
    </recommendedName>
</protein>
<name>A0A8T3A5N3_DENNO</name>
<dbReference type="InterPro" id="IPR000232">
    <property type="entry name" value="HSF_DNA-bd"/>
</dbReference>
<feature type="region of interest" description="Disordered" evidence="11">
    <location>
        <begin position="386"/>
        <end position="439"/>
    </location>
</feature>
<dbReference type="Proteomes" id="UP000829196">
    <property type="component" value="Unassembled WGS sequence"/>
</dbReference>
<dbReference type="PRINTS" id="PR00056">
    <property type="entry name" value="HSFDOMAIN"/>
</dbReference>
<evidence type="ECO:0000313" key="14">
    <source>
        <dbReference type="Proteomes" id="UP000829196"/>
    </source>
</evidence>
<organism evidence="13 14">
    <name type="scientific">Dendrobium nobile</name>
    <name type="common">Orchid</name>
    <dbReference type="NCBI Taxonomy" id="94219"/>
    <lineage>
        <taxon>Eukaryota</taxon>
        <taxon>Viridiplantae</taxon>
        <taxon>Streptophyta</taxon>
        <taxon>Embryophyta</taxon>
        <taxon>Tracheophyta</taxon>
        <taxon>Spermatophyta</taxon>
        <taxon>Magnoliopsida</taxon>
        <taxon>Liliopsida</taxon>
        <taxon>Asparagales</taxon>
        <taxon>Orchidaceae</taxon>
        <taxon>Epidendroideae</taxon>
        <taxon>Malaxideae</taxon>
        <taxon>Dendrobiinae</taxon>
        <taxon>Dendrobium</taxon>
    </lineage>
</organism>
<dbReference type="SMART" id="SM00415">
    <property type="entry name" value="HSF"/>
    <property type="match status" value="1"/>
</dbReference>
<evidence type="ECO:0000256" key="1">
    <source>
        <dbReference type="ARBA" id="ARBA00004123"/>
    </source>
</evidence>
<evidence type="ECO:0000313" key="13">
    <source>
        <dbReference type="EMBL" id="KAI0491540.1"/>
    </source>
</evidence>
<evidence type="ECO:0000256" key="3">
    <source>
        <dbReference type="ARBA" id="ARBA00022553"/>
    </source>
</evidence>
<dbReference type="SMR" id="A0A8T3A5N3"/>
<evidence type="ECO:0000256" key="10">
    <source>
        <dbReference type="SAM" id="Coils"/>
    </source>
</evidence>
<evidence type="ECO:0000256" key="7">
    <source>
        <dbReference type="ARBA" id="ARBA00023163"/>
    </source>
</evidence>
<comment type="subcellular location">
    <subcellularLocation>
        <location evidence="1">Nucleus</location>
    </subcellularLocation>
</comment>
<keyword evidence="14" id="KW-1185">Reference proteome</keyword>